<protein>
    <recommendedName>
        <fullName evidence="3">RING-type E3 ubiquitin transferase</fullName>
        <ecNumber evidence="3">2.3.2.27</ecNumber>
    </recommendedName>
</protein>
<keyword evidence="5" id="KW-0479">Metal-binding</keyword>
<dbReference type="Pfam" id="PF02225">
    <property type="entry name" value="PA"/>
    <property type="match status" value="1"/>
</dbReference>
<keyword evidence="13" id="KW-0732">Signal</keyword>
<evidence type="ECO:0000256" key="10">
    <source>
        <dbReference type="PROSITE-ProRule" id="PRU00175"/>
    </source>
</evidence>
<dbReference type="PROSITE" id="PS50089">
    <property type="entry name" value="ZF_RING_2"/>
    <property type="match status" value="1"/>
</dbReference>
<keyword evidence="9 12" id="KW-0472">Membrane</keyword>
<dbReference type="FunFam" id="3.30.40.10:FF:000388">
    <property type="entry name" value="Putative RING zinc finger domain superfamily protein"/>
    <property type="match status" value="1"/>
</dbReference>
<keyword evidence="16" id="KW-1185">Reference proteome</keyword>
<name>M5G5J6_DACPD</name>
<dbReference type="PANTHER" id="PTHR47168:SF1">
    <property type="entry name" value="OS02G0798600 PROTEIN"/>
    <property type="match status" value="1"/>
</dbReference>
<dbReference type="OrthoDB" id="8062037at2759"/>
<dbReference type="EMBL" id="JH795871">
    <property type="protein sequence ID" value="EJT99032.1"/>
    <property type="molecule type" value="Genomic_DNA"/>
</dbReference>
<evidence type="ECO:0000256" key="4">
    <source>
        <dbReference type="ARBA" id="ARBA00022692"/>
    </source>
</evidence>
<dbReference type="InterPro" id="IPR051653">
    <property type="entry name" value="E3_ligase_sorting_rcpt"/>
</dbReference>
<dbReference type="InterPro" id="IPR001841">
    <property type="entry name" value="Znf_RING"/>
</dbReference>
<keyword evidence="8 12" id="KW-1133">Transmembrane helix</keyword>
<dbReference type="InterPro" id="IPR046450">
    <property type="entry name" value="PA_dom_sf"/>
</dbReference>
<dbReference type="Gene3D" id="3.30.40.10">
    <property type="entry name" value="Zinc/RING finger domain, C3HC4 (zinc finger)"/>
    <property type="match status" value="1"/>
</dbReference>
<dbReference type="EC" id="2.3.2.27" evidence="3"/>
<keyword evidence="4 12" id="KW-0812">Transmembrane</keyword>
<evidence type="ECO:0000313" key="15">
    <source>
        <dbReference type="EMBL" id="EJT99032.1"/>
    </source>
</evidence>
<evidence type="ECO:0000256" key="9">
    <source>
        <dbReference type="ARBA" id="ARBA00023136"/>
    </source>
</evidence>
<dbReference type="Proteomes" id="UP000030653">
    <property type="component" value="Unassembled WGS sequence"/>
</dbReference>
<dbReference type="HOGENOM" id="CLU_028987_0_0_1"/>
<proteinExistence type="predicted"/>
<dbReference type="GO" id="GO:0061630">
    <property type="term" value="F:ubiquitin protein ligase activity"/>
    <property type="evidence" value="ECO:0007669"/>
    <property type="project" value="UniProtKB-EC"/>
</dbReference>
<dbReference type="OMA" id="RGGCPFV"/>
<accession>M5G5J6</accession>
<evidence type="ECO:0000256" key="13">
    <source>
        <dbReference type="SAM" id="SignalP"/>
    </source>
</evidence>
<gene>
    <name evidence="15" type="ORF">DACRYDRAFT_24114</name>
</gene>
<evidence type="ECO:0000256" key="7">
    <source>
        <dbReference type="ARBA" id="ARBA00022833"/>
    </source>
</evidence>
<feature type="transmembrane region" description="Helical" evidence="12">
    <location>
        <begin position="228"/>
        <end position="252"/>
    </location>
</feature>
<feature type="region of interest" description="Disordered" evidence="11">
    <location>
        <begin position="412"/>
        <end position="456"/>
    </location>
</feature>
<dbReference type="SMART" id="SM00184">
    <property type="entry name" value="RING"/>
    <property type="match status" value="1"/>
</dbReference>
<evidence type="ECO:0000256" key="8">
    <source>
        <dbReference type="ARBA" id="ARBA00022989"/>
    </source>
</evidence>
<evidence type="ECO:0000259" key="14">
    <source>
        <dbReference type="PROSITE" id="PS50089"/>
    </source>
</evidence>
<dbReference type="RefSeq" id="XP_040625930.1">
    <property type="nucleotide sequence ID" value="XM_040773551.1"/>
</dbReference>
<evidence type="ECO:0000313" key="16">
    <source>
        <dbReference type="Proteomes" id="UP000030653"/>
    </source>
</evidence>
<dbReference type="Pfam" id="PF13639">
    <property type="entry name" value="zf-RING_2"/>
    <property type="match status" value="1"/>
</dbReference>
<dbReference type="SUPFAM" id="SSF57850">
    <property type="entry name" value="RING/U-box"/>
    <property type="match status" value="1"/>
</dbReference>
<dbReference type="SUPFAM" id="SSF52025">
    <property type="entry name" value="PA domain"/>
    <property type="match status" value="1"/>
</dbReference>
<comment type="subcellular location">
    <subcellularLocation>
        <location evidence="2">Membrane</location>
        <topology evidence="2">Single-pass membrane protein</topology>
    </subcellularLocation>
</comment>
<dbReference type="AlphaFoldDB" id="M5G5J6"/>
<keyword evidence="7" id="KW-0862">Zinc</keyword>
<sequence length="456" mass="50283">MRLLSPLVLFVAGTLASPVWRVHTTSQPSTTLDWITKWFSGETAARQGDDPNANWLWGWGWTWSESVITVMQDNSTTTFSSRPAAFGLRIVNAPGLSGHLIPTSQLLPHCPTAAYSCPKICPHYPFPRLENEGWIALVQRGECSFVEKVREAQRLGAVGVVVGGREKGRDDDLITMYSPGDATDIGIPSCYVTYESYRGLMNLWEKSNDTTPSGYKALDLLLGEDEAWQWPVFTFSLLLLLPSILTLLTLVVHRIRQQRAEVRERAPEDIVSNLPTRVWNGTHWDKDETSHDIETGEATPTVEIGKHKMHWAWFETQVECAICLSAFERGDRVRVLPCGHVFHIEEIDGWLVKQKKLCPICKTDVTQPPVTPPTSPSIRAFPRAVHRTDTPTEHTPLLAVPVSRGPPAAPFAALPPILPAPLPPAAVSQSSSPSPNLTRATASEPTTSAQPDTSGT</sequence>
<feature type="signal peptide" evidence="13">
    <location>
        <begin position="1"/>
        <end position="16"/>
    </location>
</feature>
<dbReference type="PANTHER" id="PTHR47168">
    <property type="entry name" value="RING ZINC FINGER DOMAIN SUPERFAMILY PROTEIN-RELATED"/>
    <property type="match status" value="1"/>
</dbReference>
<organism evidence="15 16">
    <name type="scientific">Dacryopinax primogenitus (strain DJM 731)</name>
    <name type="common">Brown rot fungus</name>
    <dbReference type="NCBI Taxonomy" id="1858805"/>
    <lineage>
        <taxon>Eukaryota</taxon>
        <taxon>Fungi</taxon>
        <taxon>Dikarya</taxon>
        <taxon>Basidiomycota</taxon>
        <taxon>Agaricomycotina</taxon>
        <taxon>Dacrymycetes</taxon>
        <taxon>Dacrymycetales</taxon>
        <taxon>Dacrymycetaceae</taxon>
        <taxon>Dacryopinax</taxon>
    </lineage>
</organism>
<comment type="catalytic activity">
    <reaction evidence="1">
        <text>S-ubiquitinyl-[E2 ubiquitin-conjugating enzyme]-L-cysteine + [acceptor protein]-L-lysine = [E2 ubiquitin-conjugating enzyme]-L-cysteine + N(6)-ubiquitinyl-[acceptor protein]-L-lysine.</text>
        <dbReference type="EC" id="2.3.2.27"/>
    </reaction>
</comment>
<dbReference type="STRING" id="1858805.M5G5J6"/>
<dbReference type="GO" id="GO:0008270">
    <property type="term" value="F:zinc ion binding"/>
    <property type="evidence" value="ECO:0007669"/>
    <property type="project" value="UniProtKB-KW"/>
</dbReference>
<feature type="domain" description="RING-type" evidence="14">
    <location>
        <begin position="320"/>
        <end position="362"/>
    </location>
</feature>
<dbReference type="InterPro" id="IPR003137">
    <property type="entry name" value="PA_domain"/>
</dbReference>
<evidence type="ECO:0000256" key="12">
    <source>
        <dbReference type="SAM" id="Phobius"/>
    </source>
</evidence>
<keyword evidence="15" id="KW-0675">Receptor</keyword>
<evidence type="ECO:0000256" key="3">
    <source>
        <dbReference type="ARBA" id="ARBA00012483"/>
    </source>
</evidence>
<dbReference type="InterPro" id="IPR013083">
    <property type="entry name" value="Znf_RING/FYVE/PHD"/>
</dbReference>
<dbReference type="GeneID" id="63688613"/>
<dbReference type="Gene3D" id="3.50.30.30">
    <property type="match status" value="1"/>
</dbReference>
<keyword evidence="6 10" id="KW-0863">Zinc-finger</keyword>
<evidence type="ECO:0000256" key="2">
    <source>
        <dbReference type="ARBA" id="ARBA00004167"/>
    </source>
</evidence>
<reference evidence="15 16" key="1">
    <citation type="journal article" date="2012" name="Science">
        <title>The Paleozoic origin of enzymatic lignin decomposition reconstructed from 31 fungal genomes.</title>
        <authorList>
            <person name="Floudas D."/>
            <person name="Binder M."/>
            <person name="Riley R."/>
            <person name="Barry K."/>
            <person name="Blanchette R.A."/>
            <person name="Henrissat B."/>
            <person name="Martinez A.T."/>
            <person name="Otillar R."/>
            <person name="Spatafora J.W."/>
            <person name="Yadav J.S."/>
            <person name="Aerts A."/>
            <person name="Benoit I."/>
            <person name="Boyd A."/>
            <person name="Carlson A."/>
            <person name="Copeland A."/>
            <person name="Coutinho P.M."/>
            <person name="de Vries R.P."/>
            <person name="Ferreira P."/>
            <person name="Findley K."/>
            <person name="Foster B."/>
            <person name="Gaskell J."/>
            <person name="Glotzer D."/>
            <person name="Gorecki P."/>
            <person name="Heitman J."/>
            <person name="Hesse C."/>
            <person name="Hori C."/>
            <person name="Igarashi K."/>
            <person name="Jurgens J.A."/>
            <person name="Kallen N."/>
            <person name="Kersten P."/>
            <person name="Kohler A."/>
            <person name="Kuees U."/>
            <person name="Kumar T.K.A."/>
            <person name="Kuo A."/>
            <person name="LaButti K."/>
            <person name="Larrondo L.F."/>
            <person name="Lindquist E."/>
            <person name="Ling A."/>
            <person name="Lombard V."/>
            <person name="Lucas S."/>
            <person name="Lundell T."/>
            <person name="Martin R."/>
            <person name="McLaughlin D.J."/>
            <person name="Morgenstern I."/>
            <person name="Morin E."/>
            <person name="Murat C."/>
            <person name="Nagy L.G."/>
            <person name="Nolan M."/>
            <person name="Ohm R.A."/>
            <person name="Patyshakuliyeva A."/>
            <person name="Rokas A."/>
            <person name="Ruiz-Duenas F.J."/>
            <person name="Sabat G."/>
            <person name="Salamov A."/>
            <person name="Samejima M."/>
            <person name="Schmutz J."/>
            <person name="Slot J.C."/>
            <person name="St John F."/>
            <person name="Stenlid J."/>
            <person name="Sun H."/>
            <person name="Sun S."/>
            <person name="Syed K."/>
            <person name="Tsang A."/>
            <person name="Wiebenga A."/>
            <person name="Young D."/>
            <person name="Pisabarro A."/>
            <person name="Eastwood D.C."/>
            <person name="Martin F."/>
            <person name="Cullen D."/>
            <person name="Grigoriev I.V."/>
            <person name="Hibbett D.S."/>
        </authorList>
    </citation>
    <scope>NUCLEOTIDE SEQUENCE [LARGE SCALE GENOMIC DNA]</scope>
    <source>
        <strain evidence="15 16">DJM-731 SS1</strain>
    </source>
</reference>
<dbReference type="GO" id="GO:0016020">
    <property type="term" value="C:membrane"/>
    <property type="evidence" value="ECO:0007669"/>
    <property type="project" value="UniProtKB-SubCell"/>
</dbReference>
<feature type="chain" id="PRO_5004067607" description="RING-type E3 ubiquitin transferase" evidence="13">
    <location>
        <begin position="17"/>
        <end position="456"/>
    </location>
</feature>
<evidence type="ECO:0000256" key="1">
    <source>
        <dbReference type="ARBA" id="ARBA00000900"/>
    </source>
</evidence>
<evidence type="ECO:0000256" key="11">
    <source>
        <dbReference type="SAM" id="MobiDB-lite"/>
    </source>
</evidence>
<evidence type="ECO:0000256" key="5">
    <source>
        <dbReference type="ARBA" id="ARBA00022723"/>
    </source>
</evidence>
<feature type="compositionally biased region" description="Polar residues" evidence="11">
    <location>
        <begin position="436"/>
        <end position="456"/>
    </location>
</feature>
<feature type="compositionally biased region" description="Low complexity" evidence="11">
    <location>
        <begin position="425"/>
        <end position="435"/>
    </location>
</feature>
<evidence type="ECO:0000256" key="6">
    <source>
        <dbReference type="ARBA" id="ARBA00022771"/>
    </source>
</evidence>